<sequence>MYSSTVTFFVSALCALLLPYYVAGKVEIMSCDKEDITPGSISLGTINAGGNMIKSSNLDVKEEINPGLITVHLIVNDENGDSMMEQNTDLCSMSSADMFKPYFQSFSQPEFNEGNCPMNPGTYNSGDFEIEEIEDVEGTYTAIIEVLEGAKMLLRVTCNVKLE</sequence>
<evidence type="ECO:0008006" key="4">
    <source>
        <dbReference type="Google" id="ProtNLM"/>
    </source>
</evidence>
<dbReference type="Proteomes" id="UP000614350">
    <property type="component" value="Unassembled WGS sequence"/>
</dbReference>
<protein>
    <recommendedName>
        <fullName evidence="4">MD-2-related lipid-recognition domain-containing protein</fullName>
    </recommendedName>
</protein>
<evidence type="ECO:0000256" key="1">
    <source>
        <dbReference type="SAM" id="SignalP"/>
    </source>
</evidence>
<feature type="chain" id="PRO_5032427461" description="MD-2-related lipid-recognition domain-containing protein" evidence="1">
    <location>
        <begin position="25"/>
        <end position="163"/>
    </location>
</feature>
<feature type="signal peptide" evidence="1">
    <location>
        <begin position="1"/>
        <end position="24"/>
    </location>
</feature>
<comment type="caution">
    <text evidence="2">The sequence shown here is derived from an EMBL/GenBank/DDBJ whole genome shotgun (WGS) entry which is preliminary data.</text>
</comment>
<accession>A0A834J0M1</accession>
<dbReference type="EMBL" id="JACSEA010000022">
    <property type="protein sequence ID" value="KAF7380031.1"/>
    <property type="molecule type" value="Genomic_DNA"/>
</dbReference>
<gene>
    <name evidence="2" type="ORF">HZH66_014386</name>
</gene>
<reference evidence="2" key="1">
    <citation type="journal article" date="2020" name="G3 (Bethesda)">
        <title>High-Quality Assemblies for Three Invasive Social Wasps from the &lt;i&gt;Vespula&lt;/i&gt; Genus.</title>
        <authorList>
            <person name="Harrop T.W.R."/>
            <person name="Guhlin J."/>
            <person name="McLaughlin G.M."/>
            <person name="Permina E."/>
            <person name="Stockwell P."/>
            <person name="Gilligan J."/>
            <person name="Le Lec M.F."/>
            <person name="Gruber M.A.M."/>
            <person name="Quinn O."/>
            <person name="Lovegrove M."/>
            <person name="Duncan E.J."/>
            <person name="Remnant E.J."/>
            <person name="Van Eeckhoven J."/>
            <person name="Graham B."/>
            <person name="Knapp R.A."/>
            <person name="Langford K.W."/>
            <person name="Kronenberg Z."/>
            <person name="Press M.O."/>
            <person name="Eacker S.M."/>
            <person name="Wilson-Rankin E.E."/>
            <person name="Purcell J."/>
            <person name="Lester P.J."/>
            <person name="Dearden P.K."/>
        </authorList>
    </citation>
    <scope>NUCLEOTIDE SEQUENCE</scope>
    <source>
        <strain evidence="2">Marl-1</strain>
    </source>
</reference>
<keyword evidence="3" id="KW-1185">Reference proteome</keyword>
<name>A0A834J0M1_VESVU</name>
<keyword evidence="1" id="KW-0732">Signal</keyword>
<dbReference type="AlphaFoldDB" id="A0A834J0M1"/>
<proteinExistence type="predicted"/>
<organism evidence="2 3">
    <name type="scientific">Vespula vulgaris</name>
    <name type="common">Yellow jacket</name>
    <name type="synonym">Wasp</name>
    <dbReference type="NCBI Taxonomy" id="7454"/>
    <lineage>
        <taxon>Eukaryota</taxon>
        <taxon>Metazoa</taxon>
        <taxon>Ecdysozoa</taxon>
        <taxon>Arthropoda</taxon>
        <taxon>Hexapoda</taxon>
        <taxon>Insecta</taxon>
        <taxon>Pterygota</taxon>
        <taxon>Neoptera</taxon>
        <taxon>Endopterygota</taxon>
        <taxon>Hymenoptera</taxon>
        <taxon>Apocrita</taxon>
        <taxon>Aculeata</taxon>
        <taxon>Vespoidea</taxon>
        <taxon>Vespidae</taxon>
        <taxon>Vespinae</taxon>
        <taxon>Vespula</taxon>
    </lineage>
</organism>
<evidence type="ECO:0000313" key="3">
    <source>
        <dbReference type="Proteomes" id="UP000614350"/>
    </source>
</evidence>
<evidence type="ECO:0000313" key="2">
    <source>
        <dbReference type="EMBL" id="KAF7380031.1"/>
    </source>
</evidence>